<dbReference type="EMBL" id="JANRHA010000004">
    <property type="protein sequence ID" value="MDG3014427.1"/>
    <property type="molecule type" value="Genomic_DNA"/>
</dbReference>
<organism evidence="9 10">
    <name type="scientific">Speluncibacter jeojiensis</name>
    <dbReference type="NCBI Taxonomy" id="2710754"/>
    <lineage>
        <taxon>Bacteria</taxon>
        <taxon>Bacillati</taxon>
        <taxon>Actinomycetota</taxon>
        <taxon>Actinomycetes</taxon>
        <taxon>Mycobacteriales</taxon>
        <taxon>Speluncibacteraceae</taxon>
        <taxon>Speluncibacter</taxon>
    </lineage>
</organism>
<keyword evidence="5" id="KW-0443">Lipid metabolism</keyword>
<keyword evidence="6" id="KW-0012">Acyltransferase</keyword>
<evidence type="ECO:0000256" key="4">
    <source>
        <dbReference type="ARBA" id="ARBA00022679"/>
    </source>
</evidence>
<dbReference type="NCBIfam" id="NF005589">
    <property type="entry name" value="PRK07314.1"/>
    <property type="match status" value="1"/>
</dbReference>
<dbReference type="InterPro" id="IPR014030">
    <property type="entry name" value="Ketoacyl_synth_N"/>
</dbReference>
<keyword evidence="4 7" id="KW-0808">Transferase</keyword>
<dbReference type="NCBIfam" id="NF005916">
    <property type="entry name" value="PRK07910.1"/>
    <property type="match status" value="1"/>
</dbReference>
<evidence type="ECO:0000313" key="10">
    <source>
        <dbReference type="Proteomes" id="UP001152755"/>
    </source>
</evidence>
<dbReference type="Proteomes" id="UP001152755">
    <property type="component" value="Unassembled WGS sequence"/>
</dbReference>
<evidence type="ECO:0000259" key="8">
    <source>
        <dbReference type="PROSITE" id="PS52004"/>
    </source>
</evidence>
<dbReference type="PANTHER" id="PTHR11712">
    <property type="entry name" value="POLYKETIDE SYNTHASE-RELATED"/>
    <property type="match status" value="1"/>
</dbReference>
<evidence type="ECO:0000256" key="5">
    <source>
        <dbReference type="ARBA" id="ARBA00023160"/>
    </source>
</evidence>
<dbReference type="GO" id="GO:0030497">
    <property type="term" value="P:fatty acid elongation"/>
    <property type="evidence" value="ECO:0007669"/>
    <property type="project" value="UniProtKB-ARBA"/>
</dbReference>
<dbReference type="FunFam" id="3.40.47.10:FF:000018">
    <property type="entry name" value="3-oxoacyl-[acyl-carrier-protein] synthase 2"/>
    <property type="match status" value="1"/>
</dbReference>
<dbReference type="AlphaFoldDB" id="A0A9X4M149"/>
<dbReference type="PROSITE" id="PS52004">
    <property type="entry name" value="KS3_2"/>
    <property type="match status" value="1"/>
</dbReference>
<evidence type="ECO:0000256" key="3">
    <source>
        <dbReference type="ARBA" id="ARBA00022516"/>
    </source>
</evidence>
<gene>
    <name evidence="9" type="ORF">NVS88_07640</name>
</gene>
<evidence type="ECO:0000313" key="9">
    <source>
        <dbReference type="EMBL" id="MDG3014427.1"/>
    </source>
</evidence>
<dbReference type="Pfam" id="PF02801">
    <property type="entry name" value="Ketoacyl-synt_C"/>
    <property type="match status" value="1"/>
</dbReference>
<dbReference type="RefSeq" id="WP_332519594.1">
    <property type="nucleotide sequence ID" value="NZ_JANRHA010000004.1"/>
</dbReference>
<dbReference type="InterPro" id="IPR014031">
    <property type="entry name" value="Ketoacyl_synth_C"/>
</dbReference>
<keyword evidence="10" id="KW-1185">Reference proteome</keyword>
<dbReference type="InterPro" id="IPR020841">
    <property type="entry name" value="PKS_Beta-ketoAc_synthase_dom"/>
</dbReference>
<dbReference type="FunFam" id="3.40.47.10:FF:000029">
    <property type="entry name" value="3-oxoacyl-[acyl-carrier-protein] synthase 1"/>
    <property type="match status" value="1"/>
</dbReference>
<name>A0A9X4M149_9ACTN</name>
<comment type="pathway">
    <text evidence="1">Lipid metabolism; mycolic acid biosynthesis.</text>
</comment>
<dbReference type="CDD" id="cd00834">
    <property type="entry name" value="KAS_I_II"/>
    <property type="match status" value="1"/>
</dbReference>
<dbReference type="Gene3D" id="3.40.47.10">
    <property type="match status" value="2"/>
</dbReference>
<evidence type="ECO:0000256" key="7">
    <source>
        <dbReference type="RuleBase" id="RU003694"/>
    </source>
</evidence>
<proteinExistence type="inferred from homology"/>
<protein>
    <submittedName>
        <fullName evidence="9">KasA/KasB family beta-ketoacyl-ACP synthase</fullName>
    </submittedName>
</protein>
<reference evidence="9" key="1">
    <citation type="submission" date="2022-08" db="EMBL/GenBank/DDBJ databases">
        <title>Genome analysis of Corynebacteriales strain.</title>
        <authorList>
            <person name="Lee S.D."/>
        </authorList>
    </citation>
    <scope>NUCLEOTIDE SEQUENCE</scope>
    <source>
        <strain evidence="9">D3-21</strain>
    </source>
</reference>
<keyword evidence="5" id="KW-0275">Fatty acid biosynthesis</keyword>
<dbReference type="SMART" id="SM00825">
    <property type="entry name" value="PKS_KS"/>
    <property type="match status" value="1"/>
</dbReference>
<comment type="caution">
    <text evidence="9">The sequence shown here is derived from an EMBL/GenBank/DDBJ whole genome shotgun (WGS) entry which is preliminary data.</text>
</comment>
<sequence>MTVTNASHSAGSLPGRAVVVTAMAASTCLGADLDTTWSALLNGHSGIRRLDDDRLGDGDLPVRIGGTLIEDPAESLTRIEQRRHSFVQQLALVLSRRVWRDAGTPEVDPERLAVVVGTGLGGGDALIAAVDAMRSGGYRKVPPMSVPMVMPNGPAARVGLEIGAQAGIYAPVSACSSGSEAIAHAWRLITTGEADVVVAGGVEGRLDAVPIASFAMMRALSTRNDAPELASRPFDHDRDGFVFGEAGALLVLESEAHARARGAVVHGRVLGAGISSDGYDIVATEPDGLGAGRAMRKALATAGLAGSDVGHVNAHATSTKVGDASEARAIRATTPDASVYAPKSALGHSIGAAGALEALLTVLTLREQIVAPTLNLENQDGEIELDVVAGVPRRQRIDYALSNSFGFGGHNVTLAFAPS</sequence>
<dbReference type="GO" id="GO:0004315">
    <property type="term" value="F:3-oxoacyl-[acyl-carrier-protein] synthase activity"/>
    <property type="evidence" value="ECO:0007669"/>
    <property type="project" value="UniProtKB-ARBA"/>
</dbReference>
<dbReference type="GO" id="GO:0005829">
    <property type="term" value="C:cytosol"/>
    <property type="evidence" value="ECO:0007669"/>
    <property type="project" value="TreeGrafter"/>
</dbReference>
<keyword evidence="3" id="KW-0444">Lipid biosynthesis</keyword>
<evidence type="ECO:0000256" key="6">
    <source>
        <dbReference type="ARBA" id="ARBA00023315"/>
    </source>
</evidence>
<dbReference type="InterPro" id="IPR000794">
    <property type="entry name" value="Beta-ketoacyl_synthase"/>
</dbReference>
<evidence type="ECO:0000256" key="1">
    <source>
        <dbReference type="ARBA" id="ARBA00004796"/>
    </source>
</evidence>
<keyword evidence="5" id="KW-0276">Fatty acid metabolism</keyword>
<feature type="domain" description="Ketosynthase family 3 (KS3)" evidence="8">
    <location>
        <begin position="15"/>
        <end position="418"/>
    </location>
</feature>
<dbReference type="Pfam" id="PF00109">
    <property type="entry name" value="ketoacyl-synt"/>
    <property type="match status" value="1"/>
</dbReference>
<comment type="similarity">
    <text evidence="2 7">Belongs to the thiolase-like superfamily. Beta-ketoacyl-ACP synthases family.</text>
</comment>
<dbReference type="InterPro" id="IPR016039">
    <property type="entry name" value="Thiolase-like"/>
</dbReference>
<dbReference type="PANTHER" id="PTHR11712:SF336">
    <property type="entry name" value="3-OXOACYL-[ACYL-CARRIER-PROTEIN] SYNTHASE, MITOCHONDRIAL"/>
    <property type="match status" value="1"/>
</dbReference>
<evidence type="ECO:0000256" key="2">
    <source>
        <dbReference type="ARBA" id="ARBA00008467"/>
    </source>
</evidence>
<dbReference type="SUPFAM" id="SSF53901">
    <property type="entry name" value="Thiolase-like"/>
    <property type="match status" value="2"/>
</dbReference>
<accession>A0A9X4M149</accession>